<protein>
    <submittedName>
        <fullName evidence="2">Uncharacterized protein</fullName>
    </submittedName>
</protein>
<proteinExistence type="predicted"/>
<dbReference type="EMBL" id="CP097635">
    <property type="protein sequence ID" value="URI07943.1"/>
    <property type="molecule type" value="Genomic_DNA"/>
</dbReference>
<reference evidence="2" key="1">
    <citation type="submission" date="2022-05" db="EMBL/GenBank/DDBJ databases">
        <title>An RpoN-dependent PEP-CTERM gene is involved in floc formation of an Aquincola tertiaricarbonis strain.</title>
        <authorList>
            <person name="Qiu D."/>
            <person name="Xia M."/>
        </authorList>
    </citation>
    <scope>NUCLEOTIDE SEQUENCE</scope>
    <source>
        <strain evidence="2">RN12</strain>
    </source>
</reference>
<dbReference type="RefSeq" id="WP_250196164.1">
    <property type="nucleotide sequence ID" value="NZ_CP097635.1"/>
</dbReference>
<evidence type="ECO:0000313" key="3">
    <source>
        <dbReference type="Proteomes" id="UP001056201"/>
    </source>
</evidence>
<sequence length="190" mass="20353">MYTSPRDRITVDLQGLKGALMARAEAEGVMPSQFVRRVLIASLGTQGAVDAQAREPAVRLRSQRLCLRMHPDGVRAVLSSAELAGQRPGRWLARVAAGGAVDATAEQLDAQRRALVALTAELAALRRGLQRLSLQGRVDPTSSEAEVLRQGLGELRALLVSAASLAMNCPPVEHAPMQRTHGRRVARSAP</sequence>
<keyword evidence="3" id="KW-1185">Reference proteome</keyword>
<feature type="coiled-coil region" evidence="1">
    <location>
        <begin position="101"/>
        <end position="135"/>
    </location>
</feature>
<keyword evidence="1" id="KW-0175">Coiled coil</keyword>
<dbReference type="Proteomes" id="UP001056201">
    <property type="component" value="Chromosome 1"/>
</dbReference>
<name>A0ABY4S3C1_AQUTE</name>
<accession>A0ABY4S3C1</accession>
<evidence type="ECO:0000313" key="2">
    <source>
        <dbReference type="EMBL" id="URI07943.1"/>
    </source>
</evidence>
<gene>
    <name evidence="2" type="ORF">MW290_04990</name>
</gene>
<evidence type="ECO:0000256" key="1">
    <source>
        <dbReference type="SAM" id="Coils"/>
    </source>
</evidence>
<organism evidence="2 3">
    <name type="scientific">Aquincola tertiaricarbonis</name>
    <dbReference type="NCBI Taxonomy" id="391953"/>
    <lineage>
        <taxon>Bacteria</taxon>
        <taxon>Pseudomonadati</taxon>
        <taxon>Pseudomonadota</taxon>
        <taxon>Betaproteobacteria</taxon>
        <taxon>Burkholderiales</taxon>
        <taxon>Sphaerotilaceae</taxon>
        <taxon>Aquincola</taxon>
    </lineage>
</organism>